<proteinExistence type="inferred from homology"/>
<dbReference type="OrthoDB" id="361531at2"/>
<dbReference type="SUPFAM" id="SSF143120">
    <property type="entry name" value="YefM-like"/>
    <property type="match status" value="1"/>
</dbReference>
<evidence type="ECO:0000256" key="2">
    <source>
        <dbReference type="RuleBase" id="RU362080"/>
    </source>
</evidence>
<keyword evidence="4" id="KW-1185">Reference proteome</keyword>
<comment type="function">
    <text evidence="2">Antitoxin component of a type II toxin-antitoxin (TA) system.</text>
</comment>
<organism evidence="3 4">
    <name type="scientific">Granulicella pectinivorans</name>
    <dbReference type="NCBI Taxonomy" id="474950"/>
    <lineage>
        <taxon>Bacteria</taxon>
        <taxon>Pseudomonadati</taxon>
        <taxon>Acidobacteriota</taxon>
        <taxon>Terriglobia</taxon>
        <taxon>Terriglobales</taxon>
        <taxon>Acidobacteriaceae</taxon>
        <taxon>Granulicella</taxon>
    </lineage>
</organism>
<evidence type="ECO:0000256" key="1">
    <source>
        <dbReference type="ARBA" id="ARBA00009981"/>
    </source>
</evidence>
<dbReference type="EMBL" id="FOZL01000002">
    <property type="protein sequence ID" value="SFS21316.1"/>
    <property type="molecule type" value="Genomic_DNA"/>
</dbReference>
<dbReference type="InterPro" id="IPR036165">
    <property type="entry name" value="YefM-like_sf"/>
</dbReference>
<dbReference type="Pfam" id="PF02604">
    <property type="entry name" value="PhdYeFM_antitox"/>
    <property type="match status" value="1"/>
</dbReference>
<gene>
    <name evidence="3" type="ORF">SAMN05421771_4140</name>
</gene>
<dbReference type="STRING" id="474950.SAMN05421771_4140"/>
<name>A0A1I6N042_9BACT</name>
<dbReference type="InterPro" id="IPR006442">
    <property type="entry name" value="Antitoxin_Phd/YefM"/>
</dbReference>
<dbReference type="Proteomes" id="UP000199024">
    <property type="component" value="Unassembled WGS sequence"/>
</dbReference>
<protein>
    <recommendedName>
        <fullName evidence="2">Antitoxin</fullName>
    </recommendedName>
</protein>
<comment type="similarity">
    <text evidence="1 2">Belongs to the phD/YefM antitoxin family.</text>
</comment>
<accession>A0A1I6N042</accession>
<sequence>MANWQIKDAKNRFSELVEDANVKGPQVITRHGTERAVVLSIEEYRSLVAHKPDFKAYLLSGPKFDDFEIKRDRSTGRTIRL</sequence>
<reference evidence="3 4" key="1">
    <citation type="submission" date="2016-10" db="EMBL/GenBank/DDBJ databases">
        <authorList>
            <person name="de Groot N.N."/>
        </authorList>
    </citation>
    <scope>NUCLEOTIDE SEQUENCE [LARGE SCALE GENOMIC DNA]</scope>
    <source>
        <strain evidence="3 4">DSM 21001</strain>
    </source>
</reference>
<dbReference type="Gene3D" id="3.40.1620.10">
    <property type="entry name" value="YefM-like domain"/>
    <property type="match status" value="1"/>
</dbReference>
<dbReference type="NCBIfam" id="TIGR01552">
    <property type="entry name" value="phd_fam"/>
    <property type="match status" value="1"/>
</dbReference>
<dbReference type="RefSeq" id="WP_089843391.1">
    <property type="nucleotide sequence ID" value="NZ_FOZL01000002.1"/>
</dbReference>
<evidence type="ECO:0000313" key="3">
    <source>
        <dbReference type="EMBL" id="SFS21316.1"/>
    </source>
</evidence>
<evidence type="ECO:0000313" key="4">
    <source>
        <dbReference type="Proteomes" id="UP000199024"/>
    </source>
</evidence>
<dbReference type="AlphaFoldDB" id="A0A1I6N042"/>